<evidence type="ECO:0000313" key="2">
    <source>
        <dbReference type="EMBL" id="TPX45187.1"/>
    </source>
</evidence>
<dbReference type="OrthoDB" id="5046242at2759"/>
<sequence>MTIIFAVHVGVRKRTVLNVDRFVSWAETDSDTSSANWNVVQINSSSCNDLSGSRYPFSAFQSSDCMGSESAVKPTPNRRETASNSQEGSLENEKSIPNDATGDDYDHLAETIDNKIFWAGTSSILKYLEATMATKMHHQM</sequence>
<dbReference type="Proteomes" id="UP000320475">
    <property type="component" value="Unassembled WGS sequence"/>
</dbReference>
<feature type="region of interest" description="Disordered" evidence="1">
    <location>
        <begin position="66"/>
        <end position="102"/>
    </location>
</feature>
<dbReference type="VEuPathDB" id="FungiDB:SeMB42_g08010"/>
<dbReference type="EMBL" id="QEAM01000150">
    <property type="protein sequence ID" value="TPX45187.1"/>
    <property type="molecule type" value="Genomic_DNA"/>
</dbReference>
<organism evidence="2 3">
    <name type="scientific">Synchytrium endobioticum</name>
    <dbReference type="NCBI Taxonomy" id="286115"/>
    <lineage>
        <taxon>Eukaryota</taxon>
        <taxon>Fungi</taxon>
        <taxon>Fungi incertae sedis</taxon>
        <taxon>Chytridiomycota</taxon>
        <taxon>Chytridiomycota incertae sedis</taxon>
        <taxon>Chytridiomycetes</taxon>
        <taxon>Synchytriales</taxon>
        <taxon>Synchytriaceae</taxon>
        <taxon>Synchytrium</taxon>
    </lineage>
</organism>
<evidence type="ECO:0000313" key="3">
    <source>
        <dbReference type="Proteomes" id="UP000320475"/>
    </source>
</evidence>
<comment type="caution">
    <text evidence="2">The sequence shown here is derived from an EMBL/GenBank/DDBJ whole genome shotgun (WGS) entry which is preliminary data.</text>
</comment>
<name>A0A507D1I0_9FUNG</name>
<reference evidence="2 3" key="1">
    <citation type="journal article" date="2019" name="Sci. Rep.">
        <title>Comparative genomics of chytrid fungi reveal insights into the obligate biotrophic and pathogenic lifestyle of Synchytrium endobioticum.</title>
        <authorList>
            <person name="van de Vossenberg B.T.L.H."/>
            <person name="Warris S."/>
            <person name="Nguyen H.D.T."/>
            <person name="van Gent-Pelzer M.P.E."/>
            <person name="Joly D.L."/>
            <person name="van de Geest H.C."/>
            <person name="Bonants P.J.M."/>
            <person name="Smith D.S."/>
            <person name="Levesque C.A."/>
            <person name="van der Lee T.A.J."/>
        </authorList>
    </citation>
    <scope>NUCLEOTIDE SEQUENCE [LARGE SCALE GENOMIC DNA]</scope>
    <source>
        <strain evidence="2 3">LEV6574</strain>
    </source>
</reference>
<accession>A0A507D1I0</accession>
<evidence type="ECO:0000256" key="1">
    <source>
        <dbReference type="SAM" id="MobiDB-lite"/>
    </source>
</evidence>
<protein>
    <submittedName>
        <fullName evidence="2">Uncharacterized protein</fullName>
    </submittedName>
</protein>
<dbReference type="AlphaFoldDB" id="A0A507D1I0"/>
<gene>
    <name evidence="2" type="ORF">SeLEV6574_g04015</name>
</gene>
<proteinExistence type="predicted"/>